<dbReference type="PANTHER" id="PTHR35798:SF1">
    <property type="entry name" value="CELL DIVISION PROTEIN SEPF"/>
    <property type="match status" value="1"/>
</dbReference>
<evidence type="ECO:0000313" key="5">
    <source>
        <dbReference type="EMBL" id="NCJ05889.1"/>
    </source>
</evidence>
<dbReference type="InterPro" id="IPR007561">
    <property type="entry name" value="Cell_div_SepF/SepF-rel"/>
</dbReference>
<dbReference type="InterPro" id="IPR023052">
    <property type="entry name" value="Cell_div_SepF"/>
</dbReference>
<dbReference type="PANTHER" id="PTHR35798">
    <property type="entry name" value="CELL DIVISION PROTEIN SEPF"/>
    <property type="match status" value="1"/>
</dbReference>
<dbReference type="RefSeq" id="WP_161824367.1">
    <property type="nucleotide sequence ID" value="NZ_WVIC01000007.1"/>
</dbReference>
<protein>
    <submittedName>
        <fullName evidence="5">Cell division protein SepF</fullName>
    </submittedName>
</protein>
<organism evidence="5 6">
    <name type="scientific">Petrachloros mirabilis ULC683</name>
    <dbReference type="NCBI Taxonomy" id="2781853"/>
    <lineage>
        <taxon>Bacteria</taxon>
        <taxon>Bacillati</taxon>
        <taxon>Cyanobacteriota</taxon>
        <taxon>Cyanophyceae</taxon>
        <taxon>Synechococcales</taxon>
        <taxon>Petrachlorosaceae</taxon>
        <taxon>Petrachloros</taxon>
        <taxon>Petrachloros mirabilis</taxon>
    </lineage>
</organism>
<dbReference type="EMBL" id="WVIC01000007">
    <property type="protein sequence ID" value="NCJ05889.1"/>
    <property type="molecule type" value="Genomic_DNA"/>
</dbReference>
<dbReference type="Pfam" id="PF04472">
    <property type="entry name" value="SepF"/>
    <property type="match status" value="1"/>
</dbReference>
<reference evidence="5" key="1">
    <citation type="submission" date="2019-12" db="EMBL/GenBank/DDBJ databases">
        <title>High-Quality draft genome sequences of three cyanobacteria isolated from the limestone walls of the Old Cathedral of Coimbra.</title>
        <authorList>
            <person name="Tiago I."/>
            <person name="Soares F."/>
            <person name="Portugal A."/>
        </authorList>
    </citation>
    <scope>NUCLEOTIDE SEQUENCE [LARGE SCALE GENOMIC DNA]</scope>
    <source>
        <strain evidence="5">C</strain>
    </source>
</reference>
<evidence type="ECO:0000256" key="1">
    <source>
        <dbReference type="ARBA" id="ARBA00022618"/>
    </source>
</evidence>
<evidence type="ECO:0000313" key="6">
    <source>
        <dbReference type="Proteomes" id="UP000607397"/>
    </source>
</evidence>
<dbReference type="Gene3D" id="3.30.110.150">
    <property type="entry name" value="SepF-like protein"/>
    <property type="match status" value="1"/>
</dbReference>
<evidence type="ECO:0000256" key="4">
    <source>
        <dbReference type="ARBA" id="ARBA00044936"/>
    </source>
</evidence>
<keyword evidence="3" id="KW-0131">Cell cycle</keyword>
<evidence type="ECO:0000256" key="3">
    <source>
        <dbReference type="ARBA" id="ARBA00023306"/>
    </source>
</evidence>
<name>A0A8K2A777_9CYAN</name>
<dbReference type="Proteomes" id="UP000607397">
    <property type="component" value="Unassembled WGS sequence"/>
</dbReference>
<evidence type="ECO:0000256" key="2">
    <source>
        <dbReference type="ARBA" id="ARBA00023210"/>
    </source>
</evidence>
<comment type="caution">
    <text evidence="5">The sequence shown here is derived from an EMBL/GenBank/DDBJ whole genome shotgun (WGS) entry which is preliminary data.</text>
</comment>
<dbReference type="GO" id="GO:0000917">
    <property type="term" value="P:division septum assembly"/>
    <property type="evidence" value="ECO:0007669"/>
    <property type="project" value="UniProtKB-KW"/>
</dbReference>
<keyword evidence="6" id="KW-1185">Reference proteome</keyword>
<gene>
    <name evidence="5" type="primary">sepF</name>
    <name evidence="5" type="ORF">GS597_05055</name>
</gene>
<dbReference type="InterPro" id="IPR038594">
    <property type="entry name" value="SepF-like_sf"/>
</dbReference>
<proteinExistence type="predicted"/>
<keyword evidence="2" id="KW-0717">Septation</keyword>
<sequence>MNNLLPISGQSGYNIAFLKPQSFEDAQYAIEQLKQGTVVLFNLAALDPKLAQRISDYAAGSTCAIAGEAREVGNGVFIYTPPSVLIKTQL</sequence>
<keyword evidence="1 5" id="KW-0132">Cell division</keyword>
<accession>A0A8K2A777</accession>
<dbReference type="AlphaFoldDB" id="A0A8K2A777"/>
<comment type="function">
    <text evidence="4">Cell division protein that is part of the divisome complex and is recruited early to the Z-ring. Probably stimulates Z-ring formation, perhaps through the cross-linking of FtsZ protofilaments. Its function overlaps with FtsA.</text>
</comment>